<feature type="transmembrane region" description="Helical" evidence="2">
    <location>
        <begin position="24"/>
        <end position="44"/>
    </location>
</feature>
<sequence>MSYQPGGIAAPDYGRPPKKSRPGLFIALMLVLLVAVLGTGVWVASKVVADIKPSPSTPPPAPITSVAPRPTTAKPKPPKPVKTVPVKPVPITPVPPASGTPVQVATQFVGRLNANDVKGATALACADTKVTIPPLIKQYVRPPTSLTMNKTPVGNAGPIVVFALNGTTRGATVGGTLVMEVGSGRPCVKAFLLPAFG</sequence>
<evidence type="ECO:0000313" key="4">
    <source>
        <dbReference type="Proteomes" id="UP000295124"/>
    </source>
</evidence>
<keyword evidence="2" id="KW-0472">Membrane</keyword>
<evidence type="ECO:0000313" key="3">
    <source>
        <dbReference type="EMBL" id="TDD62356.1"/>
    </source>
</evidence>
<keyword evidence="4" id="KW-1185">Reference proteome</keyword>
<dbReference type="EMBL" id="SMKX01000007">
    <property type="protein sequence ID" value="TDD62356.1"/>
    <property type="molecule type" value="Genomic_DNA"/>
</dbReference>
<evidence type="ECO:0000256" key="1">
    <source>
        <dbReference type="SAM" id="MobiDB-lite"/>
    </source>
</evidence>
<organism evidence="3 4">
    <name type="scientific">Kribbella antibiotica</name>
    <dbReference type="NCBI Taxonomy" id="190195"/>
    <lineage>
        <taxon>Bacteria</taxon>
        <taxon>Bacillati</taxon>
        <taxon>Actinomycetota</taxon>
        <taxon>Actinomycetes</taxon>
        <taxon>Propionibacteriales</taxon>
        <taxon>Kribbellaceae</taxon>
        <taxon>Kribbella</taxon>
    </lineage>
</organism>
<keyword evidence="2" id="KW-0812">Transmembrane</keyword>
<dbReference type="RefSeq" id="WP_132165512.1">
    <property type="nucleotide sequence ID" value="NZ_SMKX01000007.1"/>
</dbReference>
<proteinExistence type="predicted"/>
<comment type="caution">
    <text evidence="3">The sequence shown here is derived from an EMBL/GenBank/DDBJ whole genome shotgun (WGS) entry which is preliminary data.</text>
</comment>
<keyword evidence="2" id="KW-1133">Transmembrane helix</keyword>
<dbReference type="Proteomes" id="UP000295124">
    <property type="component" value="Unassembled WGS sequence"/>
</dbReference>
<gene>
    <name evidence="3" type="ORF">E1263_04160</name>
</gene>
<protein>
    <submittedName>
        <fullName evidence="3">Uncharacterized protein</fullName>
    </submittedName>
</protein>
<feature type="compositionally biased region" description="Low complexity" evidence="1">
    <location>
        <begin position="63"/>
        <end position="74"/>
    </location>
</feature>
<evidence type="ECO:0000256" key="2">
    <source>
        <dbReference type="SAM" id="Phobius"/>
    </source>
</evidence>
<feature type="region of interest" description="Disordered" evidence="1">
    <location>
        <begin position="53"/>
        <end position="84"/>
    </location>
</feature>
<reference evidence="3 4" key="1">
    <citation type="submission" date="2019-03" db="EMBL/GenBank/DDBJ databases">
        <title>Draft genome sequences of novel Actinobacteria.</title>
        <authorList>
            <person name="Sahin N."/>
            <person name="Ay H."/>
            <person name="Saygin H."/>
        </authorList>
    </citation>
    <scope>NUCLEOTIDE SEQUENCE [LARGE SCALE GENOMIC DNA]</scope>
    <source>
        <strain evidence="3 4">JCM 13523</strain>
    </source>
</reference>
<name>A0A4R4ZVF0_9ACTN</name>
<accession>A0A4R4ZVF0</accession>
<dbReference type="OrthoDB" id="3829609at2"/>
<dbReference type="AlphaFoldDB" id="A0A4R4ZVF0"/>